<gene>
    <name evidence="2" type="ORF">ACFO3G_05605</name>
</gene>
<evidence type="ECO:0008006" key="4">
    <source>
        <dbReference type="Google" id="ProtNLM"/>
    </source>
</evidence>
<name>A0ABV9K7T7_9PORP</name>
<accession>A0ABV9K7T7</accession>
<sequence length="230" mass="25597">MKFLSLSTLAFMSAMTILSSCGKASEPKNQAEDKDHDEPSKIEVTLQEGTLPEGTDTAKDIWAKDFKATASDKQVFTAEYSEEGKATIGNPVSLKSGVWYQMKITLFNEAGKNLNSEFFDPQEMSMHQFFFIPFGPKSDKNPDKALIDYKYGDINPQTNQYTTTPLGFTGYIKVLNSEVTPIQVQILLPHVAPPASKLDKNGNPYPFNSPNDNILDDIDMNVKMPINVIQ</sequence>
<feature type="chain" id="PRO_5045377627" description="Lipoprotein" evidence="1">
    <location>
        <begin position="25"/>
        <end position="230"/>
    </location>
</feature>
<evidence type="ECO:0000256" key="1">
    <source>
        <dbReference type="SAM" id="SignalP"/>
    </source>
</evidence>
<evidence type="ECO:0000313" key="2">
    <source>
        <dbReference type="EMBL" id="MFC4666074.1"/>
    </source>
</evidence>
<dbReference type="EMBL" id="JBHSGO010000170">
    <property type="protein sequence ID" value="MFC4666074.1"/>
    <property type="molecule type" value="Genomic_DNA"/>
</dbReference>
<reference evidence="3" key="1">
    <citation type="journal article" date="2019" name="Int. J. Syst. Evol. Microbiol.">
        <title>The Global Catalogue of Microorganisms (GCM) 10K type strain sequencing project: providing services to taxonomists for standard genome sequencing and annotation.</title>
        <authorList>
            <consortium name="The Broad Institute Genomics Platform"/>
            <consortium name="The Broad Institute Genome Sequencing Center for Infectious Disease"/>
            <person name="Wu L."/>
            <person name="Ma J."/>
        </authorList>
    </citation>
    <scope>NUCLEOTIDE SEQUENCE [LARGE SCALE GENOMIC DNA]</scope>
    <source>
        <strain evidence="3">CGMCC 4.7357</strain>
    </source>
</reference>
<feature type="signal peptide" evidence="1">
    <location>
        <begin position="1"/>
        <end position="24"/>
    </location>
</feature>
<comment type="caution">
    <text evidence="2">The sequence shown here is derived from an EMBL/GenBank/DDBJ whole genome shotgun (WGS) entry which is preliminary data.</text>
</comment>
<evidence type="ECO:0000313" key="3">
    <source>
        <dbReference type="Proteomes" id="UP001596020"/>
    </source>
</evidence>
<dbReference type="PROSITE" id="PS51257">
    <property type="entry name" value="PROKAR_LIPOPROTEIN"/>
    <property type="match status" value="1"/>
</dbReference>
<protein>
    <recommendedName>
        <fullName evidence="4">Lipoprotein</fullName>
    </recommendedName>
</protein>
<proteinExistence type="predicted"/>
<dbReference type="Proteomes" id="UP001596020">
    <property type="component" value="Unassembled WGS sequence"/>
</dbReference>
<keyword evidence="1" id="KW-0732">Signal</keyword>
<dbReference type="RefSeq" id="WP_380078786.1">
    <property type="nucleotide sequence ID" value="NZ_JBHSGO010000170.1"/>
</dbReference>
<organism evidence="2 3">
    <name type="scientific">Falsiporphyromonas endometrii</name>
    <dbReference type="NCBI Taxonomy" id="1387297"/>
    <lineage>
        <taxon>Bacteria</taxon>
        <taxon>Pseudomonadati</taxon>
        <taxon>Bacteroidota</taxon>
        <taxon>Bacteroidia</taxon>
        <taxon>Bacteroidales</taxon>
        <taxon>Porphyromonadaceae</taxon>
        <taxon>Falsiporphyromonas</taxon>
    </lineage>
</organism>
<keyword evidence="3" id="KW-1185">Reference proteome</keyword>